<gene>
    <name evidence="3" type="ORF">KCV03_g9308</name>
</gene>
<evidence type="ECO:0000256" key="1">
    <source>
        <dbReference type="SAM" id="MobiDB-lite"/>
    </source>
</evidence>
<evidence type="ECO:0000313" key="3">
    <source>
        <dbReference type="EMBL" id="KAH0212540.1"/>
    </source>
</evidence>
<dbReference type="EMBL" id="JAHFYH010000113">
    <property type="protein sequence ID" value="KAH0212540.1"/>
    <property type="molecule type" value="Genomic_DNA"/>
</dbReference>
<feature type="region of interest" description="Disordered" evidence="1">
    <location>
        <begin position="27"/>
        <end position="47"/>
    </location>
</feature>
<feature type="non-terminal residue" evidence="3">
    <location>
        <position position="197"/>
    </location>
</feature>
<dbReference type="AlphaFoldDB" id="A0A9P8G822"/>
<accession>A0A9P8G822</accession>
<name>A0A9P8G822_AURME</name>
<keyword evidence="2" id="KW-0732">Signal</keyword>
<evidence type="ECO:0008006" key="5">
    <source>
        <dbReference type="Google" id="ProtNLM"/>
    </source>
</evidence>
<dbReference type="OrthoDB" id="4664297at2759"/>
<evidence type="ECO:0000313" key="4">
    <source>
        <dbReference type="Proteomes" id="UP000767238"/>
    </source>
</evidence>
<feature type="chain" id="PRO_5040317247" description="Secreted protein" evidence="2">
    <location>
        <begin position="19"/>
        <end position="197"/>
    </location>
</feature>
<protein>
    <recommendedName>
        <fullName evidence="5">Secreted protein</fullName>
    </recommendedName>
</protein>
<dbReference type="Proteomes" id="UP000767238">
    <property type="component" value="Unassembled WGS sequence"/>
</dbReference>
<reference evidence="3" key="1">
    <citation type="journal article" date="2021" name="J Fungi (Basel)">
        <title>Virulence traits and population genomics of the black yeast Aureobasidium melanogenum.</title>
        <authorList>
            <person name="Cernosa A."/>
            <person name="Sun X."/>
            <person name="Gostincar C."/>
            <person name="Fang C."/>
            <person name="Gunde-Cimerman N."/>
            <person name="Song Z."/>
        </authorList>
    </citation>
    <scope>NUCLEOTIDE SEQUENCE</scope>
    <source>
        <strain evidence="3">EXF-8016</strain>
    </source>
</reference>
<evidence type="ECO:0000256" key="2">
    <source>
        <dbReference type="SAM" id="SignalP"/>
    </source>
</evidence>
<organism evidence="3 4">
    <name type="scientific">Aureobasidium melanogenum</name>
    <name type="common">Aureobasidium pullulans var. melanogenum</name>
    <dbReference type="NCBI Taxonomy" id="46634"/>
    <lineage>
        <taxon>Eukaryota</taxon>
        <taxon>Fungi</taxon>
        <taxon>Dikarya</taxon>
        <taxon>Ascomycota</taxon>
        <taxon>Pezizomycotina</taxon>
        <taxon>Dothideomycetes</taxon>
        <taxon>Dothideomycetidae</taxon>
        <taxon>Dothideales</taxon>
        <taxon>Saccotheciaceae</taxon>
        <taxon>Aureobasidium</taxon>
    </lineage>
</organism>
<reference evidence="3" key="2">
    <citation type="submission" date="2021-08" db="EMBL/GenBank/DDBJ databases">
        <authorList>
            <person name="Gostincar C."/>
            <person name="Sun X."/>
            <person name="Song Z."/>
            <person name="Gunde-Cimerman N."/>
        </authorList>
    </citation>
    <scope>NUCLEOTIDE SEQUENCE</scope>
    <source>
        <strain evidence="3">EXF-8016</strain>
    </source>
</reference>
<comment type="caution">
    <text evidence="3">The sequence shown here is derived from an EMBL/GenBank/DDBJ whole genome shotgun (WGS) entry which is preliminary data.</text>
</comment>
<sequence>MAVRTVIVSLLCFLSIVAIYNSGVLTSSNMSSSSHQQSSTRELKVRLSSGSSPSVLKVTVENESQTHTYSIFTWDTPLDEQALNIGALILKDAKTGEAIPGPQMKINRKLPPPRDAVVEVSPQSTVSREINLSFPWLPKDGKVYRVQVQGSWKAVWAKPASHVTDEELSKMTGDSHLLEETIHSESVELQLGEASTP</sequence>
<dbReference type="Gene3D" id="2.60.40.2970">
    <property type="match status" value="1"/>
</dbReference>
<feature type="compositionally biased region" description="Low complexity" evidence="1">
    <location>
        <begin position="27"/>
        <end position="39"/>
    </location>
</feature>
<proteinExistence type="predicted"/>
<feature type="signal peptide" evidence="2">
    <location>
        <begin position="1"/>
        <end position="18"/>
    </location>
</feature>